<dbReference type="Proteomes" id="UP000011612">
    <property type="component" value="Unassembled WGS sequence"/>
</dbReference>
<dbReference type="EMBL" id="AOLK01000011">
    <property type="protein sequence ID" value="ELZ87492.1"/>
    <property type="molecule type" value="Genomic_DNA"/>
</dbReference>
<organism evidence="1 2">
    <name type="scientific">Haloferax elongans ATCC BAA-1513</name>
    <dbReference type="NCBI Taxonomy" id="1230453"/>
    <lineage>
        <taxon>Archaea</taxon>
        <taxon>Methanobacteriati</taxon>
        <taxon>Methanobacteriota</taxon>
        <taxon>Stenosarchaea group</taxon>
        <taxon>Halobacteria</taxon>
        <taxon>Halobacteriales</taxon>
        <taxon>Haloferacaceae</taxon>
        <taxon>Haloferax</taxon>
    </lineage>
</organism>
<reference evidence="1 2" key="1">
    <citation type="journal article" date="2014" name="PLoS Genet.">
        <title>Phylogenetically driven sequencing of extremely halophilic archaea reveals strategies for static and dynamic osmo-response.</title>
        <authorList>
            <person name="Becker E.A."/>
            <person name="Seitzer P.M."/>
            <person name="Tritt A."/>
            <person name="Larsen D."/>
            <person name="Krusor M."/>
            <person name="Yao A.I."/>
            <person name="Wu D."/>
            <person name="Madern D."/>
            <person name="Eisen J.A."/>
            <person name="Darling A.E."/>
            <person name="Facciotti M.T."/>
        </authorList>
    </citation>
    <scope>NUCLEOTIDE SEQUENCE [LARGE SCALE GENOMIC DNA]</scope>
    <source>
        <strain evidence="1 2">ATCC BAA-1513</strain>
    </source>
</reference>
<gene>
    <name evidence="1" type="ORF">C453_04039</name>
</gene>
<comment type="caution">
    <text evidence="1">The sequence shown here is derived from an EMBL/GenBank/DDBJ whole genome shotgun (WGS) entry which is preliminary data.</text>
</comment>
<dbReference type="AlphaFoldDB" id="M0HV00"/>
<sequence>MATPLVYNTNLANVGNSKPVKGSMLEQTTLRAGNEIVVYEQTCPADKYLFWGFGHQNKQAGNASHIYAQLKATGNGAGSAGDAIKGDLVAVITDSEGRDVHHRYNVGDLETLADAASDPRTERPIMPALAPIAREDQRIQLRVIADPESDGVEVDPSASSARIFYGKLN</sequence>
<name>M0HV00_HALEO</name>
<evidence type="ECO:0000313" key="1">
    <source>
        <dbReference type="EMBL" id="ELZ87492.1"/>
    </source>
</evidence>
<protein>
    <submittedName>
        <fullName evidence="1">Uncharacterized protein</fullName>
    </submittedName>
</protein>
<keyword evidence="2" id="KW-1185">Reference proteome</keyword>
<proteinExistence type="predicted"/>
<dbReference type="PATRIC" id="fig|1230453.4.peg.767"/>
<evidence type="ECO:0000313" key="2">
    <source>
        <dbReference type="Proteomes" id="UP000011612"/>
    </source>
</evidence>
<accession>M0HV00</accession>
<dbReference type="STRING" id="1230453.C453_04039"/>
<dbReference type="RefSeq" id="WP_008322881.1">
    <property type="nucleotide sequence ID" value="NZ_AOLK01000011.1"/>
</dbReference>
<dbReference type="OrthoDB" id="285437at2157"/>